<evidence type="ECO:0000259" key="1">
    <source>
        <dbReference type="Pfam" id="PF13808"/>
    </source>
</evidence>
<protein>
    <submittedName>
        <fullName evidence="2">Transposase family protein</fullName>
    </submittedName>
</protein>
<evidence type="ECO:0000313" key="2">
    <source>
        <dbReference type="EMBL" id="HGS21456.1"/>
    </source>
</evidence>
<accession>A0A7C4KHC2</accession>
<dbReference type="InterPro" id="IPR032806">
    <property type="entry name" value="YbfD_N"/>
</dbReference>
<gene>
    <name evidence="2" type="ORF">ENT37_06270</name>
</gene>
<organism evidence="2">
    <name type="scientific">Anaerolinea thermolimosa</name>
    <dbReference type="NCBI Taxonomy" id="229919"/>
    <lineage>
        <taxon>Bacteria</taxon>
        <taxon>Bacillati</taxon>
        <taxon>Chloroflexota</taxon>
        <taxon>Anaerolineae</taxon>
        <taxon>Anaerolineales</taxon>
        <taxon>Anaerolineaceae</taxon>
        <taxon>Anaerolinea</taxon>
    </lineage>
</organism>
<dbReference type="AlphaFoldDB" id="A0A7C4KHC2"/>
<feature type="domain" description="H repeat-associated protein N-terminal" evidence="1">
    <location>
        <begin position="16"/>
        <end position="67"/>
    </location>
</feature>
<reference evidence="2" key="1">
    <citation type="journal article" date="2020" name="mSystems">
        <title>Genome- and Community-Level Interaction Insights into Carbon Utilization and Element Cycling Functions of Hydrothermarchaeota in Hydrothermal Sediment.</title>
        <authorList>
            <person name="Zhou Z."/>
            <person name="Liu Y."/>
            <person name="Xu W."/>
            <person name="Pan J."/>
            <person name="Luo Z.H."/>
            <person name="Li M."/>
        </authorList>
    </citation>
    <scope>NUCLEOTIDE SEQUENCE [LARGE SCALE GENOMIC DNA]</scope>
    <source>
        <strain evidence="2">SpSt-573</strain>
    </source>
</reference>
<sequence>MPVPIARSCKSCWIFWSSPCVVIAGADNWEDVEAFGKAWLEWFQTFLELPNGVPSHDAFIWGVARLYPE</sequence>
<name>A0A7C4KHC2_9CHLR</name>
<comment type="caution">
    <text evidence="2">The sequence shown here is derived from an EMBL/GenBank/DDBJ whole genome shotgun (WGS) entry which is preliminary data.</text>
</comment>
<dbReference type="Pfam" id="PF13808">
    <property type="entry name" value="DDE_Tnp_1_assoc"/>
    <property type="match status" value="1"/>
</dbReference>
<proteinExistence type="predicted"/>
<dbReference type="EMBL" id="DSYK01000314">
    <property type="protein sequence ID" value="HGS21456.1"/>
    <property type="molecule type" value="Genomic_DNA"/>
</dbReference>